<sequence>MKERLDILKSNSTALKGLVEMERCASDSNLKPSLCELVKLRISQINGNDKCLDMHLGNALATGESEQRLVALGKWERSALFSERERAALAWTEALTLIAAHEIPDELYKTARGYFSEEDLVALTFCIIATNGWNRLSKCFHTVCGGTDQEKNNTT</sequence>
<dbReference type="STRING" id="1055723.SAMN05216293_2479"/>
<protein>
    <submittedName>
        <fullName evidence="3">Alkylhydroperoxidase AhpD family core domain-containing protein</fullName>
    </submittedName>
</protein>
<dbReference type="Gene3D" id="1.20.1290.10">
    <property type="entry name" value="AhpD-like"/>
    <property type="match status" value="1"/>
</dbReference>
<dbReference type="InterPro" id="IPR004675">
    <property type="entry name" value="AhpD_core"/>
</dbReference>
<reference evidence="3 4" key="1">
    <citation type="submission" date="2016-11" db="EMBL/GenBank/DDBJ databases">
        <authorList>
            <person name="Varghese N."/>
            <person name="Submissions S."/>
        </authorList>
    </citation>
    <scope>NUCLEOTIDE SEQUENCE [LARGE SCALE GENOMIC DNA]</scope>
    <source>
        <strain evidence="3 4">CGMCC 1.12174</strain>
        <strain evidence="2 5">DSM 26351</strain>
    </source>
</reference>
<dbReference type="Pfam" id="PF02627">
    <property type="entry name" value="CMD"/>
    <property type="match status" value="1"/>
</dbReference>
<dbReference type="RefSeq" id="WP_072880244.1">
    <property type="nucleotide sequence ID" value="NZ_FOKU01000004.1"/>
</dbReference>
<dbReference type="InterPro" id="IPR029032">
    <property type="entry name" value="AhpD-like"/>
</dbReference>
<proteinExistence type="predicted"/>
<dbReference type="EMBL" id="FRAT01000006">
    <property type="protein sequence ID" value="SHL02221.1"/>
    <property type="molecule type" value="Genomic_DNA"/>
</dbReference>
<dbReference type="Proteomes" id="UP000198940">
    <property type="component" value="Unassembled WGS sequence"/>
</dbReference>
<gene>
    <name evidence="2" type="ORF">SAMN04487891_104123</name>
    <name evidence="3" type="ORF">SAMN05216293_2479</name>
</gene>
<dbReference type="EMBL" id="FOKU01000004">
    <property type="protein sequence ID" value="SFB97002.1"/>
    <property type="molecule type" value="Genomic_DNA"/>
</dbReference>
<evidence type="ECO:0000313" key="5">
    <source>
        <dbReference type="Proteomes" id="UP000198940"/>
    </source>
</evidence>
<dbReference type="Proteomes" id="UP000184031">
    <property type="component" value="Unassembled WGS sequence"/>
</dbReference>
<keyword evidence="5" id="KW-1185">Reference proteome</keyword>
<dbReference type="PANTHER" id="PTHR34846:SF10">
    <property type="entry name" value="CYTOPLASMIC PROTEIN"/>
    <property type="match status" value="1"/>
</dbReference>
<evidence type="ECO:0000259" key="1">
    <source>
        <dbReference type="Pfam" id="PF02627"/>
    </source>
</evidence>
<dbReference type="InterPro" id="IPR003779">
    <property type="entry name" value="CMD-like"/>
</dbReference>
<dbReference type="PANTHER" id="PTHR34846">
    <property type="entry name" value="4-CARBOXYMUCONOLACTONE DECARBOXYLASE FAMILY PROTEIN (AFU_ORTHOLOGUE AFUA_6G11590)"/>
    <property type="match status" value="1"/>
</dbReference>
<organism evidence="3 4">
    <name type="scientific">Flagellimonas taeanensis</name>
    <dbReference type="NCBI Taxonomy" id="1005926"/>
    <lineage>
        <taxon>Bacteria</taxon>
        <taxon>Pseudomonadati</taxon>
        <taxon>Bacteroidota</taxon>
        <taxon>Flavobacteriia</taxon>
        <taxon>Flavobacteriales</taxon>
        <taxon>Flavobacteriaceae</taxon>
        <taxon>Flagellimonas</taxon>
    </lineage>
</organism>
<evidence type="ECO:0000313" key="4">
    <source>
        <dbReference type="Proteomes" id="UP000184031"/>
    </source>
</evidence>
<name>A0A1M6X8E3_9FLAO</name>
<dbReference type="AlphaFoldDB" id="A0A1M6X8E3"/>
<dbReference type="GO" id="GO:0051920">
    <property type="term" value="F:peroxiredoxin activity"/>
    <property type="evidence" value="ECO:0007669"/>
    <property type="project" value="InterPro"/>
</dbReference>
<comment type="caution">
    <text evidence="3">The sequence shown here is derived from an EMBL/GenBank/DDBJ whole genome shotgun (WGS) entry which is preliminary data.</text>
</comment>
<feature type="domain" description="Carboxymuconolactone decarboxylase-like" evidence="1">
    <location>
        <begin position="25"/>
        <end position="94"/>
    </location>
</feature>
<evidence type="ECO:0000313" key="2">
    <source>
        <dbReference type="EMBL" id="SFB97002.1"/>
    </source>
</evidence>
<dbReference type="OrthoDB" id="9801997at2"/>
<dbReference type="NCBIfam" id="TIGR00778">
    <property type="entry name" value="ahpD_dom"/>
    <property type="match status" value="1"/>
</dbReference>
<evidence type="ECO:0000313" key="3">
    <source>
        <dbReference type="EMBL" id="SHL02221.1"/>
    </source>
</evidence>
<accession>A0A1M6X8E3</accession>
<dbReference type="SUPFAM" id="SSF69118">
    <property type="entry name" value="AhpD-like"/>
    <property type="match status" value="1"/>
</dbReference>